<dbReference type="EMBL" id="FNBW01000008">
    <property type="protein sequence ID" value="SDF93400.1"/>
    <property type="molecule type" value="Genomic_DNA"/>
</dbReference>
<evidence type="ECO:0000256" key="9">
    <source>
        <dbReference type="ARBA" id="ARBA00022840"/>
    </source>
</evidence>
<comment type="function">
    <text evidence="12 13">Component of the acetyl coenzyme A carboxylase (ACC) complex. Biotin carboxylase (BC) catalyzes the carboxylation of biotin on its carrier protein (BCCP) and then the CO(2) group is transferred by the transcarboxylase to acetyl-CoA to form malonyl-CoA.</text>
</comment>
<dbReference type="AlphaFoldDB" id="A0A8G2BIP0"/>
<comment type="subunit">
    <text evidence="13">Acetyl-CoA carboxylase is a heterohexamer composed of biotin carboxyl carrier protein (AccB), biotin carboxylase (AccC) and two subunits each of ACCase subunit alpha (AccA) and ACCase subunit beta (AccD).</text>
</comment>
<organism evidence="16 17">
    <name type="scientific">Thalassobaculum litoreum DSM 18839</name>
    <dbReference type="NCBI Taxonomy" id="1123362"/>
    <lineage>
        <taxon>Bacteria</taxon>
        <taxon>Pseudomonadati</taxon>
        <taxon>Pseudomonadota</taxon>
        <taxon>Alphaproteobacteria</taxon>
        <taxon>Rhodospirillales</taxon>
        <taxon>Thalassobaculaceae</taxon>
        <taxon>Thalassobaculum</taxon>
    </lineage>
</organism>
<evidence type="ECO:0000256" key="14">
    <source>
        <dbReference type="SAM" id="MobiDB-lite"/>
    </source>
</evidence>
<sequence>MNWLTSSVLPKIKAWVGAREVPDNLWHKCPSCGQMLFHRDLEENFQVCTACDHHLRMNAVDRLAMLFDKSEYQTIELPKTAADPLKFRDRKRYTDRMREAQVKAGRNDAIIVAHGTIENAPAVCAVFDFSFMGGSMGTGVGDGLVRAARLAETQDAGLVVFPASGGARMQEGILSLMQMPRTVAAVERLKEKGLPFIVVLTDPTTGGVTASFAMLGDLHIAEPGSIIGFAGQRVIQETIREQLPEGFQKAEYLREHGMVDAVVHRRELKAMLGRLLGLMMFREPSAEVVALPQPDLDIPGRDDEAEDAEMADAQKT</sequence>
<proteinExistence type="inferred from homology"/>
<comment type="similarity">
    <text evidence="13">Belongs to the AccD/PCCB family.</text>
</comment>
<evidence type="ECO:0000256" key="4">
    <source>
        <dbReference type="ARBA" id="ARBA00022723"/>
    </source>
</evidence>
<dbReference type="GO" id="GO:0016743">
    <property type="term" value="F:carboxyl- or carbamoyltransferase activity"/>
    <property type="evidence" value="ECO:0007669"/>
    <property type="project" value="UniProtKB-UniRule"/>
</dbReference>
<dbReference type="GO" id="GO:2001295">
    <property type="term" value="P:malonyl-CoA biosynthetic process"/>
    <property type="evidence" value="ECO:0007669"/>
    <property type="project" value="UniProtKB-UniRule"/>
</dbReference>
<evidence type="ECO:0000256" key="10">
    <source>
        <dbReference type="ARBA" id="ARBA00023098"/>
    </source>
</evidence>
<dbReference type="GO" id="GO:0006633">
    <property type="term" value="P:fatty acid biosynthetic process"/>
    <property type="evidence" value="ECO:0007669"/>
    <property type="project" value="UniProtKB-KW"/>
</dbReference>
<keyword evidence="13" id="KW-0963">Cytoplasm</keyword>
<dbReference type="InterPro" id="IPR034733">
    <property type="entry name" value="AcCoA_carboxyl_beta"/>
</dbReference>
<dbReference type="NCBIfam" id="TIGR00515">
    <property type="entry name" value="accD"/>
    <property type="match status" value="1"/>
</dbReference>
<evidence type="ECO:0000313" key="16">
    <source>
        <dbReference type="EMBL" id="SDF93400.1"/>
    </source>
</evidence>
<comment type="cofactor">
    <cofactor evidence="13">
        <name>Zn(2+)</name>
        <dbReference type="ChEBI" id="CHEBI:29105"/>
    </cofactor>
    <text evidence="13">Binds 1 zinc ion per subunit.</text>
</comment>
<evidence type="ECO:0000256" key="11">
    <source>
        <dbReference type="ARBA" id="ARBA00023160"/>
    </source>
</evidence>
<dbReference type="PANTHER" id="PTHR42995">
    <property type="entry name" value="ACETYL-COENZYME A CARBOXYLASE CARBOXYL TRANSFERASE SUBUNIT BETA, CHLOROPLASTIC"/>
    <property type="match status" value="1"/>
</dbReference>
<dbReference type="PANTHER" id="PTHR42995:SF5">
    <property type="entry name" value="ACETYL-COENZYME A CARBOXYLASE CARBOXYL TRANSFERASE SUBUNIT BETA, CHLOROPLASTIC"/>
    <property type="match status" value="1"/>
</dbReference>
<keyword evidence="4 13" id="KW-0479">Metal-binding</keyword>
<reference evidence="16 17" key="1">
    <citation type="submission" date="2016-10" db="EMBL/GenBank/DDBJ databases">
        <authorList>
            <person name="Varghese N."/>
            <person name="Submissions S."/>
        </authorList>
    </citation>
    <scope>NUCLEOTIDE SEQUENCE [LARGE SCALE GENOMIC DNA]</scope>
    <source>
        <strain evidence="16 17">DSM 18839</strain>
    </source>
</reference>
<dbReference type="Pfam" id="PF01039">
    <property type="entry name" value="Carboxyl_trans"/>
    <property type="match status" value="1"/>
</dbReference>
<keyword evidence="5 13" id="KW-0547">Nucleotide-binding</keyword>
<feature type="binding site" evidence="13">
    <location>
        <position position="29"/>
    </location>
    <ligand>
        <name>Zn(2+)</name>
        <dbReference type="ChEBI" id="CHEBI:29105"/>
    </ligand>
</feature>
<comment type="catalytic activity">
    <reaction evidence="13">
        <text>N(6)-carboxybiotinyl-L-lysyl-[protein] + acetyl-CoA = N(6)-biotinyl-L-lysyl-[protein] + malonyl-CoA</text>
        <dbReference type="Rhea" id="RHEA:54728"/>
        <dbReference type="Rhea" id="RHEA-COMP:10505"/>
        <dbReference type="Rhea" id="RHEA-COMP:10506"/>
        <dbReference type="ChEBI" id="CHEBI:57288"/>
        <dbReference type="ChEBI" id="CHEBI:57384"/>
        <dbReference type="ChEBI" id="CHEBI:83144"/>
        <dbReference type="ChEBI" id="CHEBI:83145"/>
        <dbReference type="EC" id="2.1.3.15"/>
    </reaction>
</comment>
<dbReference type="Proteomes" id="UP000198615">
    <property type="component" value="Unassembled WGS sequence"/>
</dbReference>
<feature type="domain" description="CoA carboxyltransferase N-terminal" evidence="15">
    <location>
        <begin position="25"/>
        <end position="294"/>
    </location>
</feature>
<evidence type="ECO:0000313" key="17">
    <source>
        <dbReference type="Proteomes" id="UP000198615"/>
    </source>
</evidence>
<name>A0A8G2BIP0_9PROT</name>
<dbReference type="RefSeq" id="WP_028793521.1">
    <property type="nucleotide sequence ID" value="NZ_FNBW01000008.1"/>
</dbReference>
<evidence type="ECO:0000256" key="8">
    <source>
        <dbReference type="ARBA" id="ARBA00022833"/>
    </source>
</evidence>
<keyword evidence="8 13" id="KW-0862">Zinc</keyword>
<keyword evidence="11 13" id="KW-0275">Fatty acid biosynthesis</keyword>
<dbReference type="UniPathway" id="UPA00655">
    <property type="reaction ID" value="UER00711"/>
</dbReference>
<accession>A0A8G2BIP0</accession>
<keyword evidence="7 13" id="KW-0276">Fatty acid metabolism</keyword>
<dbReference type="InterPro" id="IPR041010">
    <property type="entry name" value="Znf-ACC"/>
</dbReference>
<evidence type="ECO:0000256" key="2">
    <source>
        <dbReference type="ARBA" id="ARBA00022516"/>
    </source>
</evidence>
<keyword evidence="3 13" id="KW-0808">Transferase</keyword>
<feature type="binding site" evidence="13">
    <location>
        <position position="48"/>
    </location>
    <ligand>
        <name>Zn(2+)</name>
        <dbReference type="ChEBI" id="CHEBI:29105"/>
    </ligand>
</feature>
<feature type="zinc finger region" description="C4-type" evidence="13">
    <location>
        <begin position="29"/>
        <end position="51"/>
    </location>
</feature>
<comment type="subcellular location">
    <subcellularLocation>
        <location evidence="1 13">Cytoplasm</location>
    </subcellularLocation>
</comment>
<dbReference type="InterPro" id="IPR000438">
    <property type="entry name" value="Acetyl_CoA_COase_Trfase_b_su"/>
</dbReference>
<dbReference type="SUPFAM" id="SSF52096">
    <property type="entry name" value="ClpP/crotonase"/>
    <property type="match status" value="1"/>
</dbReference>
<evidence type="ECO:0000256" key="6">
    <source>
        <dbReference type="ARBA" id="ARBA00022771"/>
    </source>
</evidence>
<evidence type="ECO:0000256" key="5">
    <source>
        <dbReference type="ARBA" id="ARBA00022741"/>
    </source>
</evidence>
<dbReference type="GO" id="GO:0009329">
    <property type="term" value="C:acetate CoA-transferase complex"/>
    <property type="evidence" value="ECO:0007669"/>
    <property type="project" value="TreeGrafter"/>
</dbReference>
<dbReference type="PRINTS" id="PR01070">
    <property type="entry name" value="ACCCTRFRASEB"/>
</dbReference>
<dbReference type="Pfam" id="PF17848">
    <property type="entry name" value="Zn_ribbon_ACC"/>
    <property type="match status" value="1"/>
</dbReference>
<dbReference type="GO" id="GO:0003989">
    <property type="term" value="F:acetyl-CoA carboxylase activity"/>
    <property type="evidence" value="ECO:0007669"/>
    <property type="project" value="InterPro"/>
</dbReference>
<gene>
    <name evidence="13" type="primary">accD</name>
    <name evidence="16" type="ORF">SAMN05660686_02785</name>
</gene>
<dbReference type="GO" id="GO:0005524">
    <property type="term" value="F:ATP binding"/>
    <property type="evidence" value="ECO:0007669"/>
    <property type="project" value="UniProtKB-KW"/>
</dbReference>
<keyword evidence="2 13" id="KW-0444">Lipid biosynthesis</keyword>
<dbReference type="InterPro" id="IPR029045">
    <property type="entry name" value="ClpP/crotonase-like_dom_sf"/>
</dbReference>
<evidence type="ECO:0000256" key="1">
    <source>
        <dbReference type="ARBA" id="ARBA00004496"/>
    </source>
</evidence>
<dbReference type="InterPro" id="IPR011762">
    <property type="entry name" value="COA_CT_N"/>
</dbReference>
<protein>
    <recommendedName>
        <fullName evidence="13">Acetyl-coenzyme A carboxylase carboxyl transferase subunit beta</fullName>
        <shortName evidence="13">ACCase subunit beta</shortName>
        <shortName evidence="13">Acetyl-CoA carboxylase carboxyltransferase subunit beta</shortName>
        <ecNumber evidence="13">2.1.3.15</ecNumber>
    </recommendedName>
</protein>
<evidence type="ECO:0000256" key="12">
    <source>
        <dbReference type="ARBA" id="ARBA00025280"/>
    </source>
</evidence>
<keyword evidence="17" id="KW-1185">Reference proteome</keyword>
<dbReference type="HAMAP" id="MF_01395">
    <property type="entry name" value="AcetylCoA_CT_beta"/>
    <property type="match status" value="1"/>
</dbReference>
<dbReference type="OrthoDB" id="9772975at2"/>
<keyword evidence="9 13" id="KW-0067">ATP-binding</keyword>
<evidence type="ECO:0000259" key="15">
    <source>
        <dbReference type="PROSITE" id="PS50980"/>
    </source>
</evidence>
<comment type="pathway">
    <text evidence="13">Lipid metabolism; malonyl-CoA biosynthesis; malonyl-CoA from acetyl-CoA: step 1/1.</text>
</comment>
<keyword evidence="10 13" id="KW-0443">Lipid metabolism</keyword>
<evidence type="ECO:0000256" key="7">
    <source>
        <dbReference type="ARBA" id="ARBA00022832"/>
    </source>
</evidence>
<evidence type="ECO:0000256" key="3">
    <source>
        <dbReference type="ARBA" id="ARBA00022679"/>
    </source>
</evidence>
<feature type="region of interest" description="Disordered" evidence="14">
    <location>
        <begin position="293"/>
        <end position="316"/>
    </location>
</feature>
<comment type="caution">
    <text evidence="16">The sequence shown here is derived from an EMBL/GenBank/DDBJ whole genome shotgun (WGS) entry which is preliminary data.</text>
</comment>
<evidence type="ECO:0000256" key="13">
    <source>
        <dbReference type="HAMAP-Rule" id="MF_01395"/>
    </source>
</evidence>
<dbReference type="PROSITE" id="PS50980">
    <property type="entry name" value="COA_CT_NTER"/>
    <property type="match status" value="1"/>
</dbReference>
<feature type="binding site" evidence="13">
    <location>
        <position position="32"/>
    </location>
    <ligand>
        <name>Zn(2+)</name>
        <dbReference type="ChEBI" id="CHEBI:29105"/>
    </ligand>
</feature>
<feature type="binding site" evidence="13">
    <location>
        <position position="51"/>
    </location>
    <ligand>
        <name>Zn(2+)</name>
        <dbReference type="ChEBI" id="CHEBI:29105"/>
    </ligand>
</feature>
<keyword evidence="6 13" id="KW-0863">Zinc-finger</keyword>
<dbReference type="EC" id="2.1.3.15" evidence="13"/>
<dbReference type="GO" id="GO:0008270">
    <property type="term" value="F:zinc ion binding"/>
    <property type="evidence" value="ECO:0007669"/>
    <property type="project" value="UniProtKB-UniRule"/>
</dbReference>
<dbReference type="Gene3D" id="3.90.226.10">
    <property type="entry name" value="2-enoyl-CoA Hydratase, Chain A, domain 1"/>
    <property type="match status" value="1"/>
</dbReference>